<feature type="domain" description="Carbohydrate kinase FGGY N-terminal" evidence="11">
    <location>
        <begin position="4"/>
        <end position="246"/>
    </location>
</feature>
<evidence type="ECO:0000256" key="6">
    <source>
        <dbReference type="ARBA" id="ARBA00022840"/>
    </source>
</evidence>
<dbReference type="InterPro" id="IPR018485">
    <property type="entry name" value="FGGY_C"/>
</dbReference>
<dbReference type="PIRSF" id="PIRSF000538">
    <property type="entry name" value="GlpK"/>
    <property type="match status" value="1"/>
</dbReference>
<evidence type="ECO:0000313" key="14">
    <source>
        <dbReference type="Proteomes" id="UP001268896"/>
    </source>
</evidence>
<evidence type="ECO:0000259" key="12">
    <source>
        <dbReference type="Pfam" id="PF02782"/>
    </source>
</evidence>
<keyword evidence="3 8" id="KW-0808">Transferase</keyword>
<evidence type="ECO:0000256" key="2">
    <source>
        <dbReference type="ARBA" id="ARBA00022629"/>
    </source>
</evidence>
<evidence type="ECO:0000256" key="8">
    <source>
        <dbReference type="HAMAP-Rule" id="MF_02220"/>
    </source>
</evidence>
<evidence type="ECO:0000256" key="7">
    <source>
        <dbReference type="ARBA" id="ARBA00023277"/>
    </source>
</evidence>
<evidence type="ECO:0000256" key="9">
    <source>
        <dbReference type="RuleBase" id="RU003733"/>
    </source>
</evidence>
<keyword evidence="6 8" id="KW-0067">ATP-binding</keyword>
<evidence type="ECO:0000256" key="10">
    <source>
        <dbReference type="RuleBase" id="RU364073"/>
    </source>
</evidence>
<feature type="domain" description="Carbohydrate kinase FGGY C-terminal" evidence="12">
    <location>
        <begin position="255"/>
        <end position="442"/>
    </location>
</feature>
<dbReference type="GO" id="GO:0004856">
    <property type="term" value="F:D-xylulokinase activity"/>
    <property type="evidence" value="ECO:0007669"/>
    <property type="project" value="UniProtKB-UniRule"/>
</dbReference>
<name>A0AAW8UM72_ENTCA</name>
<comment type="function">
    <text evidence="8">Catalyzes the phosphorylation of D-xylulose to D-xylulose 5-phosphate.</text>
</comment>
<dbReference type="GO" id="GO:0005524">
    <property type="term" value="F:ATP binding"/>
    <property type="evidence" value="ECO:0007669"/>
    <property type="project" value="UniProtKB-UniRule"/>
</dbReference>
<dbReference type="NCBIfam" id="TIGR01312">
    <property type="entry name" value="XylB"/>
    <property type="match status" value="1"/>
</dbReference>
<dbReference type="GO" id="GO:0042732">
    <property type="term" value="P:D-xylose metabolic process"/>
    <property type="evidence" value="ECO:0007669"/>
    <property type="project" value="UniProtKB-KW"/>
</dbReference>
<evidence type="ECO:0000256" key="5">
    <source>
        <dbReference type="ARBA" id="ARBA00022777"/>
    </source>
</evidence>
<comment type="similarity">
    <text evidence="1 8 9">Belongs to the FGGY kinase family.</text>
</comment>
<evidence type="ECO:0000313" key="13">
    <source>
        <dbReference type="EMBL" id="MDT2965582.1"/>
    </source>
</evidence>
<feature type="active site" description="Proton acceptor" evidence="8">
    <location>
        <position position="239"/>
    </location>
</feature>
<protein>
    <recommendedName>
        <fullName evidence="8 10">Xylulose kinase</fullName>
        <shortName evidence="8 10">Xylulokinase</shortName>
        <ecNumber evidence="8 10">2.7.1.17</ecNumber>
    </recommendedName>
</protein>
<keyword evidence="4 8" id="KW-0547">Nucleotide-binding</keyword>
<dbReference type="SUPFAM" id="SSF53067">
    <property type="entry name" value="Actin-like ATPase domain"/>
    <property type="match status" value="2"/>
</dbReference>
<proteinExistence type="inferred from homology"/>
<organism evidence="13 14">
    <name type="scientific">Enterococcus casseliflavus</name>
    <name type="common">Enterococcus flavescens</name>
    <dbReference type="NCBI Taxonomy" id="37734"/>
    <lineage>
        <taxon>Bacteria</taxon>
        <taxon>Bacillati</taxon>
        <taxon>Bacillota</taxon>
        <taxon>Bacilli</taxon>
        <taxon>Lactobacillales</taxon>
        <taxon>Enterococcaceae</taxon>
        <taxon>Enterococcus</taxon>
    </lineage>
</organism>
<dbReference type="EC" id="2.7.1.17" evidence="8 10"/>
<dbReference type="InterPro" id="IPR006000">
    <property type="entry name" value="Xylulokinase"/>
</dbReference>
<dbReference type="AlphaFoldDB" id="A0AAW8UM72"/>
<dbReference type="InterPro" id="IPR000577">
    <property type="entry name" value="Carb_kinase_FGGY"/>
</dbReference>
<feature type="binding site" evidence="8">
    <location>
        <begin position="81"/>
        <end position="82"/>
    </location>
    <ligand>
        <name>substrate</name>
    </ligand>
</feature>
<evidence type="ECO:0000259" key="11">
    <source>
        <dbReference type="Pfam" id="PF00370"/>
    </source>
</evidence>
<dbReference type="Gene3D" id="3.30.420.40">
    <property type="match status" value="2"/>
</dbReference>
<dbReference type="InterPro" id="IPR043129">
    <property type="entry name" value="ATPase_NBD"/>
</dbReference>
<dbReference type="PROSITE" id="PS00445">
    <property type="entry name" value="FGGY_KINASES_2"/>
    <property type="match status" value="1"/>
</dbReference>
<sequence>MKQILGLDLGTSALKGLLFDEGGNLLASADSAYPLDTPQAGYSEQNPNHWQKAAEIVMTKLLDLRPDMKDALVGISFSGQMHSLVLLDDANQVIRPAILWNDVRTTKECQEIMATFGDQLLAITKNVALEGFTLPKIRWVQKNEPANWEKVAHVMLPKDYLAFWLTGRYSMDYSDAAGTLLLDVEEKVWSAAILKQFDIDEAVLPTLHESAGLVGKIVPELQLKFGFTQEVAIFAGGADNACAALGAGIIKEGLAMASIGTSGVFLSYEADETVDYQGKLHLFNHSVKDKLYGMGVTLAAGNSLSWFRDTFAPEEDFATLLADVGTVAAGSDGLLFTPYIVGERTPYSDAKIRGSFIGIDTHHRLRHFGRAVLEGITFSLKDSQQIMADTTGRHFKQIVSVGGGAKNPDWLQMQADIFDAEILTLTTEQGPGMGAAMLAAIGAGLFPDAESCAEVFVHYDKHIMPDPQQVAKYAKIYEIYQDVYPQTAPICHRLLTEE</sequence>
<accession>A0AAW8UM72</accession>
<dbReference type="RefSeq" id="WP_010747579.1">
    <property type="nucleotide sequence ID" value="NZ_CP053180.1"/>
</dbReference>
<dbReference type="InterPro" id="IPR018483">
    <property type="entry name" value="Carb_kinase_FGGY_CS"/>
</dbReference>
<dbReference type="CDD" id="cd07808">
    <property type="entry name" value="ASKHA_NBD_FGGY_EcXK-like"/>
    <property type="match status" value="1"/>
</dbReference>
<dbReference type="EMBL" id="JARQDV010000009">
    <property type="protein sequence ID" value="MDT2965582.1"/>
    <property type="molecule type" value="Genomic_DNA"/>
</dbReference>
<keyword evidence="5 8" id="KW-0418">Kinase</keyword>
<dbReference type="Pfam" id="PF02782">
    <property type="entry name" value="FGGY_C"/>
    <property type="match status" value="1"/>
</dbReference>
<keyword evidence="7 8" id="KW-0119">Carbohydrate metabolism</keyword>
<dbReference type="PANTHER" id="PTHR43095:SF5">
    <property type="entry name" value="XYLULOSE KINASE"/>
    <property type="match status" value="1"/>
</dbReference>
<dbReference type="InterPro" id="IPR018484">
    <property type="entry name" value="FGGY_N"/>
</dbReference>
<dbReference type="InterPro" id="IPR050406">
    <property type="entry name" value="FGGY_Carb_Kinase"/>
</dbReference>
<evidence type="ECO:0000256" key="4">
    <source>
        <dbReference type="ARBA" id="ARBA00022741"/>
    </source>
</evidence>
<comment type="caution">
    <text evidence="13">The sequence shown here is derived from an EMBL/GenBank/DDBJ whole genome shotgun (WGS) entry which is preliminary data.</text>
</comment>
<dbReference type="HAMAP" id="MF_02220">
    <property type="entry name" value="XylB"/>
    <property type="match status" value="1"/>
</dbReference>
<dbReference type="PANTHER" id="PTHR43095">
    <property type="entry name" value="SUGAR KINASE"/>
    <property type="match status" value="1"/>
</dbReference>
<gene>
    <name evidence="8 10 13" type="primary">xylB</name>
    <name evidence="13" type="ORF">P7I32_13280</name>
</gene>
<evidence type="ECO:0000256" key="1">
    <source>
        <dbReference type="ARBA" id="ARBA00009156"/>
    </source>
</evidence>
<dbReference type="PROSITE" id="PS00933">
    <property type="entry name" value="FGGY_KINASES_1"/>
    <property type="match status" value="1"/>
</dbReference>
<dbReference type="Proteomes" id="UP001268896">
    <property type="component" value="Unassembled WGS sequence"/>
</dbReference>
<reference evidence="13" key="1">
    <citation type="submission" date="2023-03" db="EMBL/GenBank/DDBJ databases">
        <authorList>
            <person name="Shen W."/>
            <person name="Cai J."/>
        </authorList>
    </citation>
    <scope>NUCLEOTIDE SEQUENCE</scope>
    <source>
        <strain evidence="13">K72-2</strain>
    </source>
</reference>
<dbReference type="Pfam" id="PF00370">
    <property type="entry name" value="FGGY_N"/>
    <property type="match status" value="1"/>
</dbReference>
<keyword evidence="2 8" id="KW-0859">Xylose metabolism</keyword>
<comment type="catalytic activity">
    <reaction evidence="8 10">
        <text>D-xylulose + ATP = D-xylulose 5-phosphate + ADP + H(+)</text>
        <dbReference type="Rhea" id="RHEA:10964"/>
        <dbReference type="ChEBI" id="CHEBI:15378"/>
        <dbReference type="ChEBI" id="CHEBI:17140"/>
        <dbReference type="ChEBI" id="CHEBI:30616"/>
        <dbReference type="ChEBI" id="CHEBI:57737"/>
        <dbReference type="ChEBI" id="CHEBI:456216"/>
        <dbReference type="EC" id="2.7.1.17"/>
    </reaction>
</comment>
<dbReference type="GO" id="GO:0005998">
    <property type="term" value="P:xylulose catabolic process"/>
    <property type="evidence" value="ECO:0007669"/>
    <property type="project" value="UniProtKB-UniRule"/>
</dbReference>
<feature type="site" description="Important for activity" evidence="8">
    <location>
        <position position="8"/>
    </location>
</feature>
<evidence type="ECO:0000256" key="3">
    <source>
        <dbReference type="ARBA" id="ARBA00022679"/>
    </source>
</evidence>